<dbReference type="Gene3D" id="2.30.30.140">
    <property type="match status" value="1"/>
</dbReference>
<evidence type="ECO:0000256" key="7">
    <source>
        <dbReference type="ARBA" id="ARBA00022741"/>
    </source>
</evidence>
<comment type="similarity">
    <text evidence="2">Belongs to the DEAD box helicase family. DEAH subfamily.</text>
</comment>
<dbReference type="GO" id="GO:0005737">
    <property type="term" value="C:cytoplasm"/>
    <property type="evidence" value="ECO:0007669"/>
    <property type="project" value="UniProtKB-SubCell"/>
</dbReference>
<comment type="catalytic activity">
    <reaction evidence="15">
        <text>ATP + H2O = ADP + phosphate + H(+)</text>
        <dbReference type="Rhea" id="RHEA:13065"/>
        <dbReference type="ChEBI" id="CHEBI:15377"/>
        <dbReference type="ChEBI" id="CHEBI:15378"/>
        <dbReference type="ChEBI" id="CHEBI:30616"/>
        <dbReference type="ChEBI" id="CHEBI:43474"/>
        <dbReference type="ChEBI" id="CHEBI:456216"/>
        <dbReference type="EC" id="3.6.4.13"/>
    </reaction>
</comment>
<keyword evidence="5" id="KW-0217">Developmental protein</keyword>
<comment type="caution">
    <text evidence="20">The sequence shown here is derived from an EMBL/GenBank/DDBJ whole genome shotgun (WGS) entry which is preliminary data.</text>
</comment>
<dbReference type="Pfam" id="PF00271">
    <property type="entry name" value="Helicase_C"/>
    <property type="match status" value="1"/>
</dbReference>
<dbReference type="GO" id="GO:0003724">
    <property type="term" value="F:RNA helicase activity"/>
    <property type="evidence" value="ECO:0007669"/>
    <property type="project" value="UniProtKB-EC"/>
</dbReference>
<gene>
    <name evidence="20" type="ORF">GEV33_006986</name>
</gene>
<dbReference type="EMBL" id="JABDTM020022563">
    <property type="protein sequence ID" value="KAH0815809.1"/>
    <property type="molecule type" value="Genomic_DNA"/>
</dbReference>
<evidence type="ECO:0000256" key="1">
    <source>
        <dbReference type="ARBA" id="ARBA00004496"/>
    </source>
</evidence>
<evidence type="ECO:0000259" key="19">
    <source>
        <dbReference type="PROSITE" id="PS51194"/>
    </source>
</evidence>
<dbReference type="Pfam" id="PF00270">
    <property type="entry name" value="DEAD"/>
    <property type="match status" value="1"/>
</dbReference>
<keyword evidence="12" id="KW-0744">Spermatogenesis</keyword>
<evidence type="ECO:0000256" key="15">
    <source>
        <dbReference type="ARBA" id="ARBA00047984"/>
    </source>
</evidence>
<dbReference type="InterPro" id="IPR001650">
    <property type="entry name" value="Helicase_C-like"/>
</dbReference>
<evidence type="ECO:0000256" key="4">
    <source>
        <dbReference type="ARBA" id="ARBA00013352"/>
    </source>
</evidence>
<evidence type="ECO:0000256" key="10">
    <source>
        <dbReference type="ARBA" id="ARBA00022806"/>
    </source>
</evidence>
<dbReference type="Proteomes" id="UP000719412">
    <property type="component" value="Unassembled WGS sequence"/>
</dbReference>
<dbReference type="Gene3D" id="1.20.120.1080">
    <property type="match status" value="1"/>
</dbReference>
<dbReference type="PROSITE" id="PS51194">
    <property type="entry name" value="HELICASE_CTER"/>
    <property type="match status" value="1"/>
</dbReference>
<dbReference type="SMART" id="SM00847">
    <property type="entry name" value="HA2"/>
    <property type="match status" value="1"/>
</dbReference>
<evidence type="ECO:0000313" key="20">
    <source>
        <dbReference type="EMBL" id="KAH0815809.1"/>
    </source>
</evidence>
<feature type="domain" description="Helicase ATP-binding" evidence="18">
    <location>
        <begin position="355"/>
        <end position="521"/>
    </location>
</feature>
<dbReference type="EC" id="3.6.4.13" evidence="3"/>
<dbReference type="Pfam" id="PF07890">
    <property type="entry name" value="Rrp15p"/>
    <property type="match status" value="1"/>
</dbReference>
<dbReference type="InterPro" id="IPR012459">
    <property type="entry name" value="Rrp15"/>
</dbReference>
<dbReference type="CDD" id="cd18791">
    <property type="entry name" value="SF2_C_RHA"/>
    <property type="match status" value="1"/>
</dbReference>
<keyword evidence="11" id="KW-0067">ATP-binding</keyword>
<dbReference type="GO" id="GO:0016787">
    <property type="term" value="F:hydrolase activity"/>
    <property type="evidence" value="ECO:0007669"/>
    <property type="project" value="UniProtKB-KW"/>
</dbReference>
<dbReference type="InterPro" id="IPR014001">
    <property type="entry name" value="Helicase_ATP-bd"/>
</dbReference>
<dbReference type="Gene3D" id="3.40.50.300">
    <property type="entry name" value="P-loop containing nucleotide triphosphate hydrolases"/>
    <property type="match status" value="2"/>
</dbReference>
<dbReference type="GO" id="GO:0003723">
    <property type="term" value="F:RNA binding"/>
    <property type="evidence" value="ECO:0007669"/>
    <property type="project" value="TreeGrafter"/>
</dbReference>
<keyword evidence="9" id="KW-0378">Hydrolase</keyword>
<keyword evidence="10" id="KW-0347">Helicase</keyword>
<dbReference type="GO" id="GO:0051321">
    <property type="term" value="P:meiotic cell cycle"/>
    <property type="evidence" value="ECO:0007669"/>
    <property type="project" value="UniProtKB-KW"/>
</dbReference>
<dbReference type="GO" id="GO:0006364">
    <property type="term" value="P:rRNA processing"/>
    <property type="evidence" value="ECO:0007669"/>
    <property type="project" value="InterPro"/>
</dbReference>
<accession>A0A8J6HJJ1</accession>
<evidence type="ECO:0000256" key="14">
    <source>
        <dbReference type="ARBA" id="ARBA00023254"/>
    </source>
</evidence>
<evidence type="ECO:0000256" key="3">
    <source>
        <dbReference type="ARBA" id="ARBA00012552"/>
    </source>
</evidence>
<name>A0A8J6HJJ1_TENMO</name>
<dbReference type="PANTHER" id="PTHR18934">
    <property type="entry name" value="ATP-DEPENDENT RNA HELICASE"/>
    <property type="match status" value="1"/>
</dbReference>
<dbReference type="GO" id="GO:0030154">
    <property type="term" value="P:cell differentiation"/>
    <property type="evidence" value="ECO:0007669"/>
    <property type="project" value="UniProtKB-KW"/>
</dbReference>
<dbReference type="SMART" id="SM00333">
    <property type="entry name" value="TUDOR"/>
    <property type="match status" value="1"/>
</dbReference>
<dbReference type="InterPro" id="IPR027417">
    <property type="entry name" value="P-loop_NTPase"/>
</dbReference>
<keyword evidence="13" id="KW-0943">RNA-mediated gene silencing</keyword>
<sequence length="1660" mass="188398">MITARVIETNESEESNVSSDNELDAASDEELNEASDEGVNEASDEEHGTSNAGWADSIAKILKSNKPKGKKTLVLSRAKKLTDLKKTKTKSAGFEVATADGTVKEEQVEVENKEISQEPARKKKRELPNLRVKPNILEKDKERTLAKIATKGVVQLFNAVRMQQKDISKKLDEAGPLEAKKEKVLKSIDKRAFLDVLMGEKPQAQTDKAAVTATKSEESTWSVLRDDFMMGAKMKDWDKEMETEIETEQQPIPPSGVINGILRYESSSEEEDYDSDSSVESGIEQHEYMEKELSSYYREPETVGGLTDIDDGHEESILGTEIMEQLHVPKTFEMYKFDTYCKSELPIDSYRTKILDMINTNSVVIIHGPTGCGKTTQVPQYIMDQCRATKSPCNIVVTQPRRIAAINIAQRVCEERGWAIGTVCGYQVGLDKNVGDQVILTYMTTEVLLQKLILQKNLNKYTHIVIDEVHERNKALDFLLLLVRKYLFTNSSSVKVILMSATMQAKEFAQYFRSVSRNDPRDYLLAPILHVTKKSQYTTNIYYIEQFLDGQIPHFNIDEPYIMEEQYEACWKLISLCDNFDKDTTTGSVLVFLPGYHEIEEMHNILLKKKLSALEWEIVPLHSSLTSDHMIKAFQKPKPGVRKIILSTNIAESSLTVPDVNYVVDFCLTKMMVVNETTKFSTLSLQWASHDNCIQRAGRVGRVANGRVYRLVPADFYNNQMQATSIPELQRAPLENIILYMKLLNLNDTPKNVLSLAISPPNFKDVEACVWHLKELGALLQTCRGVKSAADGDITFLGKIMGSLPIDIHLAKLVLLGHMFSCLEDTVIMAAGSMTRNLFVNNFHDRLKCYRKKLLWADGSCSDFITLLNLYKVWLNTKRENAFRTNNEAYAWCKTNFVNMRGLREWDLLINEINARLKRFGIERSAGVTNVQLSPVEKPTILKVIICGAFYPHYFVRSADYGQVDSREAVKMLNGRDPYNTVYLTNMKLHHPGQIYVREFKRLLNHENDPNVHIGFDGQSSKVFVEFKNVKRPERVTVDGKQYVTTILGNIAMDVYEAVRRRQLNLPLRLHVLPNHKAWQFVDSTESKRRLSISSSDEVNCYSAINYSPLPPLDIEYVTVTVTHIIDAGNFFCHNWSDETRILLSRIFAALNSGEVFLDPVEGKVKIETKMYAAVFDEDGKLYRCKVLCITPGEPPIAHVQFVDYGNTQKVHTNRLYELPKDSPECDVEPIAMRCVLSEVEPHRALDSKGLWSERVNNIFRRRTDGVLLNAKVYSVVDNVAHLELFPKNPAPNVGSFNKWLINEGHAQPLQESQRSKMDHETRRKVLNSDDPNNLSALFKSVVEVSTSYTDFEAPERSEATEVVELKGPYSPLEMKVCGLVEASLGCTVRVDGDSVNAVLLDDDPEDDHARLLVAGQVAQSAQAKTIKVSQSTLMPNIPGLPMWMTLLFCPRMEPKLTEDGTRVASILCGLGCKEYSDRANFPMHDISLVVDTELQEETIVKINELRFLMNRAVKAMNNIYDALDNPEELFPIQKRLKEQMFSLLHTKPNTVNRVNVKHANCWKRGTCADVEIMRIDIEEEEDDIWPLLWFVKLKKDSHATAAIKNNLEELVQISKGLVQAKEIRCELCEVNLISVSDLRVHLFKDGHKTKLAKYLRDTK</sequence>
<dbReference type="GO" id="GO:0005524">
    <property type="term" value="F:ATP binding"/>
    <property type="evidence" value="ECO:0007669"/>
    <property type="project" value="UniProtKB-KW"/>
</dbReference>
<reference evidence="20" key="1">
    <citation type="journal article" date="2020" name="J Insects Food Feed">
        <title>The yellow mealworm (Tenebrio molitor) genome: a resource for the emerging insects as food and feed industry.</title>
        <authorList>
            <person name="Eriksson T."/>
            <person name="Andere A."/>
            <person name="Kelstrup H."/>
            <person name="Emery V."/>
            <person name="Picard C."/>
        </authorList>
    </citation>
    <scope>NUCLEOTIDE SEQUENCE</scope>
    <source>
        <strain evidence="20">Stoneville</strain>
        <tissue evidence="20">Whole head</tissue>
    </source>
</reference>
<dbReference type="InterPro" id="IPR007502">
    <property type="entry name" value="Helicase-assoc_dom"/>
</dbReference>
<dbReference type="Gene3D" id="2.40.50.90">
    <property type="match status" value="1"/>
</dbReference>
<feature type="domain" description="Helicase C-terminal" evidence="19">
    <location>
        <begin position="572"/>
        <end position="745"/>
    </location>
</feature>
<keyword evidence="8" id="KW-0221">Differentiation</keyword>
<reference evidence="20" key="2">
    <citation type="submission" date="2021-08" db="EMBL/GenBank/DDBJ databases">
        <authorList>
            <person name="Eriksson T."/>
        </authorList>
    </citation>
    <scope>NUCLEOTIDE SEQUENCE</scope>
    <source>
        <strain evidence="20">Stoneville</strain>
        <tissue evidence="20">Whole head</tissue>
    </source>
</reference>
<dbReference type="GO" id="GO:0031047">
    <property type="term" value="P:regulatory ncRNA-mediated gene silencing"/>
    <property type="evidence" value="ECO:0007669"/>
    <property type="project" value="UniProtKB-KW"/>
</dbReference>
<comment type="subcellular location">
    <subcellularLocation>
        <location evidence="1">Cytoplasm</location>
    </subcellularLocation>
</comment>
<evidence type="ECO:0000256" key="6">
    <source>
        <dbReference type="ARBA" id="ARBA00022490"/>
    </source>
</evidence>
<feature type="domain" description="Tudor" evidence="17">
    <location>
        <begin position="1164"/>
        <end position="1226"/>
    </location>
</feature>
<feature type="region of interest" description="Disordered" evidence="16">
    <location>
        <begin position="1"/>
        <end position="53"/>
    </location>
</feature>
<keyword evidence="7" id="KW-0547">Nucleotide-binding</keyword>
<evidence type="ECO:0000259" key="18">
    <source>
        <dbReference type="PROSITE" id="PS51192"/>
    </source>
</evidence>
<keyword evidence="6" id="KW-0963">Cytoplasm</keyword>
<evidence type="ECO:0000256" key="13">
    <source>
        <dbReference type="ARBA" id="ARBA00023158"/>
    </source>
</evidence>
<organism evidence="20 21">
    <name type="scientific">Tenebrio molitor</name>
    <name type="common">Yellow mealworm beetle</name>
    <dbReference type="NCBI Taxonomy" id="7067"/>
    <lineage>
        <taxon>Eukaryota</taxon>
        <taxon>Metazoa</taxon>
        <taxon>Ecdysozoa</taxon>
        <taxon>Arthropoda</taxon>
        <taxon>Hexapoda</taxon>
        <taxon>Insecta</taxon>
        <taxon>Pterygota</taxon>
        <taxon>Neoptera</taxon>
        <taxon>Endopterygota</taxon>
        <taxon>Coleoptera</taxon>
        <taxon>Polyphaga</taxon>
        <taxon>Cucujiformia</taxon>
        <taxon>Tenebrionidae</taxon>
        <taxon>Tenebrio</taxon>
    </lineage>
</organism>
<dbReference type="Pfam" id="PF00567">
    <property type="entry name" value="TUDOR"/>
    <property type="match status" value="1"/>
</dbReference>
<evidence type="ECO:0000313" key="21">
    <source>
        <dbReference type="Proteomes" id="UP000719412"/>
    </source>
</evidence>
<evidence type="ECO:0000256" key="8">
    <source>
        <dbReference type="ARBA" id="ARBA00022782"/>
    </source>
</evidence>
<evidence type="ECO:0000259" key="17">
    <source>
        <dbReference type="PROSITE" id="PS50304"/>
    </source>
</evidence>
<evidence type="ECO:0000256" key="5">
    <source>
        <dbReference type="ARBA" id="ARBA00022473"/>
    </source>
</evidence>
<proteinExistence type="inferred from homology"/>
<evidence type="ECO:0000256" key="9">
    <source>
        <dbReference type="ARBA" id="ARBA00022801"/>
    </source>
</evidence>
<dbReference type="InterPro" id="IPR011545">
    <property type="entry name" value="DEAD/DEAH_box_helicase_dom"/>
</dbReference>
<dbReference type="PROSITE" id="PS51192">
    <property type="entry name" value="HELICASE_ATP_BIND_1"/>
    <property type="match status" value="1"/>
</dbReference>
<evidence type="ECO:0000256" key="11">
    <source>
        <dbReference type="ARBA" id="ARBA00022840"/>
    </source>
</evidence>
<dbReference type="SUPFAM" id="SSF52540">
    <property type="entry name" value="P-loop containing nucleoside triphosphate hydrolases"/>
    <property type="match status" value="1"/>
</dbReference>
<dbReference type="PROSITE" id="PS50304">
    <property type="entry name" value="TUDOR"/>
    <property type="match status" value="1"/>
</dbReference>
<dbReference type="InterPro" id="IPR035437">
    <property type="entry name" value="SNase_OB-fold_sf"/>
</dbReference>
<dbReference type="GO" id="GO:0007283">
    <property type="term" value="P:spermatogenesis"/>
    <property type="evidence" value="ECO:0007669"/>
    <property type="project" value="UniProtKB-KW"/>
</dbReference>
<keyword evidence="21" id="KW-1185">Reference proteome</keyword>
<protein>
    <recommendedName>
        <fullName evidence="4">Probable ATP-dependent RNA helicase spindle-E</fullName>
        <ecNumber evidence="3">3.6.4.13</ecNumber>
    </recommendedName>
</protein>
<evidence type="ECO:0000256" key="2">
    <source>
        <dbReference type="ARBA" id="ARBA00008792"/>
    </source>
</evidence>
<evidence type="ECO:0000256" key="16">
    <source>
        <dbReference type="SAM" id="MobiDB-lite"/>
    </source>
</evidence>
<dbReference type="InterPro" id="IPR002999">
    <property type="entry name" value="Tudor"/>
</dbReference>
<feature type="compositionally biased region" description="Acidic residues" evidence="16">
    <location>
        <begin position="21"/>
        <end position="44"/>
    </location>
</feature>
<dbReference type="PANTHER" id="PTHR18934:SF113">
    <property type="entry name" value="ATP-DEPENDENT RNA HELICASE TDRD9"/>
    <property type="match status" value="1"/>
</dbReference>
<evidence type="ECO:0000256" key="12">
    <source>
        <dbReference type="ARBA" id="ARBA00022871"/>
    </source>
</evidence>
<keyword evidence="14" id="KW-0469">Meiosis</keyword>
<dbReference type="SUPFAM" id="SSF63748">
    <property type="entry name" value="Tudor/PWWP/MBT"/>
    <property type="match status" value="1"/>
</dbReference>
<dbReference type="SMART" id="SM00487">
    <property type="entry name" value="DEXDc"/>
    <property type="match status" value="1"/>
</dbReference>
<dbReference type="SMART" id="SM00490">
    <property type="entry name" value="HELICc"/>
    <property type="match status" value="1"/>
</dbReference>